<dbReference type="Pfam" id="PF21278">
    <property type="entry name" value="YlmH_1st"/>
    <property type="match status" value="1"/>
</dbReference>
<evidence type="ECO:0000313" key="3">
    <source>
        <dbReference type="EMBL" id="MBP2256126.1"/>
    </source>
</evidence>
<dbReference type="Gene3D" id="3.30.1370.160">
    <property type="match status" value="1"/>
</dbReference>
<gene>
    <name evidence="3" type="ORF">J2Z81_000058</name>
</gene>
<feature type="domain" description="RNA-binding S4" evidence="2">
    <location>
        <begin position="182"/>
        <end position="239"/>
    </location>
</feature>
<evidence type="ECO:0000313" key="4">
    <source>
        <dbReference type="Proteomes" id="UP001519294"/>
    </source>
</evidence>
<protein>
    <submittedName>
        <fullName evidence="3">RNA-binding protein YlmH</fullName>
    </submittedName>
</protein>
<dbReference type="PROSITE" id="PS50889">
    <property type="entry name" value="S4"/>
    <property type="match status" value="1"/>
</dbReference>
<dbReference type="InterPro" id="IPR012677">
    <property type="entry name" value="Nucleotide-bd_a/b_plait_sf"/>
</dbReference>
<proteinExistence type="predicted"/>
<dbReference type="InterPro" id="IPR040591">
    <property type="entry name" value="RqcP2_RBD"/>
</dbReference>
<reference evidence="3 4" key="1">
    <citation type="submission" date="2021-03" db="EMBL/GenBank/DDBJ databases">
        <title>Genomic Encyclopedia of Type Strains, Phase IV (KMG-IV): sequencing the most valuable type-strain genomes for metagenomic binning, comparative biology and taxonomic classification.</title>
        <authorList>
            <person name="Goeker M."/>
        </authorList>
    </citation>
    <scope>NUCLEOTIDE SEQUENCE [LARGE SCALE GENOMIC DNA]</scope>
    <source>
        <strain evidence="3 4">DSM 25790</strain>
    </source>
</reference>
<dbReference type="RefSeq" id="WP_029270630.1">
    <property type="nucleotide sequence ID" value="NZ_JAGIKX010000001.1"/>
</dbReference>
<evidence type="ECO:0000259" key="2">
    <source>
        <dbReference type="SMART" id="SM00363"/>
    </source>
</evidence>
<dbReference type="Pfam" id="PF01479">
    <property type="entry name" value="S4"/>
    <property type="match status" value="1"/>
</dbReference>
<name>A0ABS4S509_9BACI</name>
<dbReference type="EMBL" id="JAGIKX010000001">
    <property type="protein sequence ID" value="MBP2256126.1"/>
    <property type="molecule type" value="Genomic_DNA"/>
</dbReference>
<dbReference type="Gene3D" id="3.10.290.10">
    <property type="entry name" value="RNA-binding S4 domain"/>
    <property type="match status" value="1"/>
</dbReference>
<dbReference type="Gene3D" id="3.30.70.330">
    <property type="match status" value="1"/>
</dbReference>
<sequence>MSIYQHFRKEEQPFIDQVLSWREHVERTFQMKLTDFLDPREQQIIEAIIGPSNDELQVQSYGGGRHSERKRVIIAPYYEDVTAASFNLTLLEGKYAEKFVSLSHPDVMGAFLSLGIERKKLGDIFVENGMIQIVVASEIAPYVSVNLTNVKNSSINLDSKDLSHLIERELEWIESDKTVSSLRLDAIVKAIYHLSRKEAADFIEKKLVKVNFKIVEDGKMNLESGDMISLRGRGRSKLLHINGRTKKNKLKITTALLK</sequence>
<dbReference type="InterPro" id="IPR048443">
    <property type="entry name" value="RqcP2_N"/>
</dbReference>
<dbReference type="Proteomes" id="UP001519294">
    <property type="component" value="Unassembled WGS sequence"/>
</dbReference>
<dbReference type="SUPFAM" id="SSF55174">
    <property type="entry name" value="Alpha-L RNA-binding motif"/>
    <property type="match status" value="1"/>
</dbReference>
<dbReference type="Pfam" id="PF17774">
    <property type="entry name" value="YlmH_RBD"/>
    <property type="match status" value="1"/>
</dbReference>
<keyword evidence="4" id="KW-1185">Reference proteome</keyword>
<dbReference type="InterPro" id="IPR036986">
    <property type="entry name" value="S4_RNA-bd_sf"/>
</dbReference>
<organism evidence="3 4">
    <name type="scientific">Virgibacillus alimentarius</name>
    <dbReference type="NCBI Taxonomy" id="698769"/>
    <lineage>
        <taxon>Bacteria</taxon>
        <taxon>Bacillati</taxon>
        <taxon>Bacillota</taxon>
        <taxon>Bacilli</taxon>
        <taxon>Bacillales</taxon>
        <taxon>Bacillaceae</taxon>
        <taxon>Virgibacillus</taxon>
    </lineage>
</organism>
<dbReference type="InterPro" id="IPR002942">
    <property type="entry name" value="S4_RNA-bd"/>
</dbReference>
<evidence type="ECO:0000256" key="1">
    <source>
        <dbReference type="PROSITE-ProRule" id="PRU00182"/>
    </source>
</evidence>
<dbReference type="PANTHER" id="PTHR13633">
    <property type="entry name" value="MITOCHONDRIAL TRANSCRIPTION RESCUE FACTOR 1"/>
    <property type="match status" value="1"/>
</dbReference>
<comment type="caution">
    <text evidence="3">The sequence shown here is derived from an EMBL/GenBank/DDBJ whole genome shotgun (WGS) entry which is preliminary data.</text>
</comment>
<dbReference type="CDD" id="cd00165">
    <property type="entry name" value="S4"/>
    <property type="match status" value="1"/>
</dbReference>
<keyword evidence="1" id="KW-0694">RNA-binding</keyword>
<accession>A0ABS4S509</accession>
<dbReference type="SMART" id="SM00363">
    <property type="entry name" value="S4"/>
    <property type="match status" value="1"/>
</dbReference>
<dbReference type="PANTHER" id="PTHR13633:SF3">
    <property type="entry name" value="MITOCHONDRIAL TRANSCRIPTION RESCUE FACTOR 1"/>
    <property type="match status" value="1"/>
</dbReference>